<dbReference type="Pfam" id="PF00135">
    <property type="entry name" value="COesterase"/>
    <property type="match status" value="1"/>
</dbReference>
<name>A0A0B5KNS5_9BACT</name>
<dbReference type="PANTHER" id="PTHR11559">
    <property type="entry name" value="CARBOXYLESTERASE"/>
    <property type="match status" value="1"/>
</dbReference>
<dbReference type="InterPro" id="IPR019819">
    <property type="entry name" value="Carboxylesterase_B_CS"/>
</dbReference>
<dbReference type="InterPro" id="IPR019826">
    <property type="entry name" value="Carboxylesterase_B_AS"/>
</dbReference>
<dbReference type="ESTHER" id="9bact-a0a0b5kns5">
    <property type="family name" value="Carb_B_Bacteria"/>
</dbReference>
<dbReference type="SUPFAM" id="SSF53474">
    <property type="entry name" value="alpha/beta-Hydrolases"/>
    <property type="match status" value="1"/>
</dbReference>
<evidence type="ECO:0000259" key="4">
    <source>
        <dbReference type="Pfam" id="PF00135"/>
    </source>
</evidence>
<dbReference type="Gene3D" id="3.40.50.1820">
    <property type="entry name" value="alpha/beta hydrolase"/>
    <property type="match status" value="1"/>
</dbReference>
<protein>
    <recommendedName>
        <fullName evidence="3">Carboxylic ester hydrolase</fullName>
        <ecNumber evidence="3">3.1.1.-</ecNumber>
    </recommendedName>
</protein>
<evidence type="ECO:0000313" key="5">
    <source>
        <dbReference type="EMBL" id="AJG38143.1"/>
    </source>
</evidence>
<organism evidence="5">
    <name type="scientific">bacterium enrichment culture clone fosmid MGS-K1</name>
    <dbReference type="NCBI Taxonomy" id="1549356"/>
    <lineage>
        <taxon>Bacteria</taxon>
        <taxon>environmental samples</taxon>
    </lineage>
</organism>
<reference evidence="5" key="1">
    <citation type="journal article" date="2015" name="Environ. Microbiol.">
        <title>Pressure adaptation is linked to thermal adaptation in salt-saturated marine habitats.</title>
        <authorList>
            <consortium name="The MAMBA Consortium"/>
            <person name="Alcaide M."/>
            <person name="Stogios P.J."/>
            <person name="Lafraya A."/>
            <person name="Tchigvintsev A."/>
            <person name="Flick R."/>
            <person name="Bargiela R."/>
            <person name="Chernikova T.N."/>
            <person name="Reva O.N."/>
            <person name="Hai T."/>
            <person name="Leggewie C.C."/>
            <person name="Katzke N."/>
            <person name="La Cono V."/>
            <person name="Matesanz R."/>
            <person name="Jebbar M."/>
            <person name="Jaeger K.E."/>
            <person name="Yakimov M.M."/>
            <person name="Yakunin A.F."/>
            <person name="Golyshin P.N."/>
            <person name="Golyshina O.V."/>
            <person name="Savchenko A."/>
            <person name="Ferrer M."/>
        </authorList>
    </citation>
    <scope>NUCLEOTIDE SEQUENCE</scope>
</reference>
<dbReference type="InterPro" id="IPR002018">
    <property type="entry name" value="CarbesteraseB"/>
</dbReference>
<dbReference type="InterPro" id="IPR029058">
    <property type="entry name" value="AB_hydrolase_fold"/>
</dbReference>
<comment type="similarity">
    <text evidence="1 3">Belongs to the type-B carboxylesterase/lipase family.</text>
</comment>
<evidence type="ECO:0000256" key="2">
    <source>
        <dbReference type="ARBA" id="ARBA00022801"/>
    </source>
</evidence>
<dbReference type="InterPro" id="IPR050309">
    <property type="entry name" value="Type-B_Carboxylest/Lipase"/>
</dbReference>
<evidence type="ECO:0000256" key="3">
    <source>
        <dbReference type="RuleBase" id="RU361235"/>
    </source>
</evidence>
<dbReference type="EMBL" id="KF831421">
    <property type="protein sequence ID" value="AJG38143.1"/>
    <property type="molecule type" value="Genomic_DNA"/>
</dbReference>
<accession>A0A0B5KNS5</accession>
<evidence type="ECO:0000256" key="1">
    <source>
        <dbReference type="ARBA" id="ARBA00005964"/>
    </source>
</evidence>
<dbReference type="AlphaFoldDB" id="A0A0B5KNS5"/>
<dbReference type="GO" id="GO:0016787">
    <property type="term" value="F:hydrolase activity"/>
    <property type="evidence" value="ECO:0007669"/>
    <property type="project" value="UniProtKB-KW"/>
</dbReference>
<dbReference type="SMR" id="A0A0B5KNS5"/>
<proteinExistence type="inferred from homology"/>
<dbReference type="PROSITE" id="PS00122">
    <property type="entry name" value="CARBOXYLESTERASE_B_1"/>
    <property type="match status" value="1"/>
</dbReference>
<dbReference type="EC" id="3.1.1.-" evidence="3"/>
<keyword evidence="2 3" id="KW-0378">Hydrolase</keyword>
<dbReference type="PROSITE" id="PS00941">
    <property type="entry name" value="CARBOXYLESTERASE_B_2"/>
    <property type="match status" value="1"/>
</dbReference>
<feature type="domain" description="Carboxylesterase type B" evidence="4">
    <location>
        <begin position="6"/>
        <end position="504"/>
    </location>
</feature>
<sequence>MSNNKQTVVDTRAGKIEGYYKEGLYVFKGIPYAAPPVGELRWMPPQPVKPWEGTLQAKQFGPIAPQNEMEGGMIPPAPPQTQNEDCLFLNIWTPGLDDARRPVMVWIHGGAFTIGSSSEPMYKASRLAARGDIVLVTINYRLGMLGFLNLREVTKGKIPATGNEGLLDQLAALNWVKENIAAFGGDPTNVTVFGESAGAMSIGCLMAMPKAKGYFHKAILESGVGSTAIPLDEAVDTARQFLETTGIKGDDVKALHELTVKDLLEAEMELRTAMAGPGEVARITVTSPVIDGELIPDVPNELARRGSAKEVPTIIGTNLEEWKLFGIMQPDINELNEAEIVSRLSQFMSAGDAREIVKTYREARQERGEPATPFELLSAVNTDLMFRIPALGLVEAQRDNGQLAYNYLFDWKSPVMNGAIGACHALEIGFVFGQYNDMFCGSGPDADKLSGCIQDAWTTFARTGDPSCESIGKWPIYGENRMTMTLGKNCHVEEAPYEQERQAWENISYKSAMP</sequence>